<sequence length="134" mass="14831">MPTVVLNFSQEFVPLVEAGFKPHTIRARRTDGRDPLPGDTLHLCCGQGTKNVRLLRREACEFSTEITIQQSAGNIHHVLLGGLPLSQLAIEQLALADGFPSGAEFVRYFEDRYALPFSGLLIGWAPTPTYVTRH</sequence>
<evidence type="ECO:0008006" key="3">
    <source>
        <dbReference type="Google" id="ProtNLM"/>
    </source>
</evidence>
<name>A0A7V8FWC6_9BURK</name>
<comment type="caution">
    <text evidence="1">The sequence shown here is derived from an EMBL/GenBank/DDBJ whole genome shotgun (WGS) entry which is preliminary data.</text>
</comment>
<dbReference type="EMBL" id="WNDX01000064">
    <property type="protein sequence ID" value="KAF1043228.1"/>
    <property type="molecule type" value="Genomic_DNA"/>
</dbReference>
<protein>
    <recommendedName>
        <fullName evidence="3">ASCH domain-containing protein</fullName>
    </recommendedName>
</protein>
<gene>
    <name evidence="1" type="ORF">GAK35_02320</name>
</gene>
<accession>A0A7V8FWC6</accession>
<evidence type="ECO:0000313" key="2">
    <source>
        <dbReference type="Proteomes" id="UP000462435"/>
    </source>
</evidence>
<evidence type="ECO:0000313" key="1">
    <source>
        <dbReference type="EMBL" id="KAF1043228.1"/>
    </source>
</evidence>
<reference evidence="2" key="1">
    <citation type="journal article" date="2020" name="MBio">
        <title>Horizontal gene transfer to a defensive symbiont with a reduced genome amongst a multipartite beetle microbiome.</title>
        <authorList>
            <person name="Waterworth S.C."/>
            <person name="Florez L.V."/>
            <person name="Rees E.R."/>
            <person name="Hertweck C."/>
            <person name="Kaltenpoth M."/>
            <person name="Kwan J.C."/>
        </authorList>
    </citation>
    <scope>NUCLEOTIDE SEQUENCE [LARGE SCALE GENOMIC DNA]</scope>
</reference>
<proteinExistence type="predicted"/>
<dbReference type="Proteomes" id="UP000462435">
    <property type="component" value="Unassembled WGS sequence"/>
</dbReference>
<organism evidence="1 2">
    <name type="scientific">Herbaspirillum frisingense</name>
    <dbReference type="NCBI Taxonomy" id="92645"/>
    <lineage>
        <taxon>Bacteria</taxon>
        <taxon>Pseudomonadati</taxon>
        <taxon>Pseudomonadota</taxon>
        <taxon>Betaproteobacteria</taxon>
        <taxon>Burkholderiales</taxon>
        <taxon>Oxalobacteraceae</taxon>
        <taxon>Herbaspirillum</taxon>
    </lineage>
</organism>
<dbReference type="AlphaFoldDB" id="A0A7V8FWC6"/>